<feature type="transmembrane region" description="Helical" evidence="8">
    <location>
        <begin position="420"/>
        <end position="440"/>
    </location>
</feature>
<feature type="region of interest" description="Disordered" evidence="7">
    <location>
        <begin position="634"/>
        <end position="775"/>
    </location>
</feature>
<evidence type="ECO:0000256" key="6">
    <source>
        <dbReference type="ARBA" id="ARBA00023136"/>
    </source>
</evidence>
<dbReference type="SMART" id="SM01320">
    <property type="entry name" value="TRP_N"/>
    <property type="match status" value="1"/>
</dbReference>
<evidence type="ECO:0000256" key="9">
    <source>
        <dbReference type="SAM" id="SignalP"/>
    </source>
</evidence>
<keyword evidence="6 8" id="KW-0472">Membrane</keyword>
<comment type="caution">
    <text evidence="11">The sequence shown here is derived from an EMBL/GenBank/DDBJ whole genome shotgun (WGS) entry which is preliminary data.</text>
</comment>
<feature type="compositionally biased region" description="Low complexity" evidence="7">
    <location>
        <begin position="726"/>
        <end position="738"/>
    </location>
</feature>
<dbReference type="Pfam" id="PF14558">
    <property type="entry name" value="TRP_N"/>
    <property type="match status" value="1"/>
</dbReference>
<accession>A0A2R6NZ93</accession>
<evidence type="ECO:0000259" key="10">
    <source>
        <dbReference type="SMART" id="SM01320"/>
    </source>
</evidence>
<dbReference type="AlphaFoldDB" id="A0A2R6NZ93"/>
<feature type="signal peptide" evidence="9">
    <location>
        <begin position="1"/>
        <end position="24"/>
    </location>
</feature>
<dbReference type="STRING" id="98765.A0A2R6NZ93"/>
<dbReference type="InterPro" id="IPR010308">
    <property type="entry name" value="TRP_C"/>
</dbReference>
<dbReference type="PANTHER" id="PTHR31145">
    <property type="entry name" value="INTEGRAL MEMBRANE PROTEIN (AFU_ORTHOLOGUE AFUA_7G01610)"/>
    <property type="match status" value="1"/>
</dbReference>
<feature type="transmembrane region" description="Helical" evidence="8">
    <location>
        <begin position="528"/>
        <end position="548"/>
    </location>
</feature>
<evidence type="ECO:0000256" key="3">
    <source>
        <dbReference type="ARBA" id="ARBA00022692"/>
    </source>
</evidence>
<comment type="similarity">
    <text evidence="2">Belongs to the transient receptor potential (TRP) ion channel family.</text>
</comment>
<dbReference type="GO" id="GO:0009272">
    <property type="term" value="P:fungal-type cell wall biogenesis"/>
    <property type="evidence" value="ECO:0007669"/>
    <property type="project" value="TreeGrafter"/>
</dbReference>
<keyword evidence="5 8" id="KW-1133">Transmembrane helix</keyword>
<feature type="compositionally biased region" description="Polar residues" evidence="7">
    <location>
        <begin position="703"/>
        <end position="715"/>
    </location>
</feature>
<feature type="compositionally biased region" description="Low complexity" evidence="7">
    <location>
        <begin position="677"/>
        <end position="695"/>
    </location>
</feature>
<evidence type="ECO:0000313" key="12">
    <source>
        <dbReference type="Proteomes" id="UP000186601"/>
    </source>
</evidence>
<organism evidence="11 12">
    <name type="scientific">Hermanssonia centrifuga</name>
    <dbReference type="NCBI Taxonomy" id="98765"/>
    <lineage>
        <taxon>Eukaryota</taxon>
        <taxon>Fungi</taxon>
        <taxon>Dikarya</taxon>
        <taxon>Basidiomycota</taxon>
        <taxon>Agaricomycotina</taxon>
        <taxon>Agaricomycetes</taxon>
        <taxon>Polyporales</taxon>
        <taxon>Meruliaceae</taxon>
        <taxon>Hermanssonia</taxon>
    </lineage>
</organism>
<protein>
    <recommendedName>
        <fullName evidence="10">ML-like domain-containing protein</fullName>
    </recommendedName>
</protein>
<feature type="transmembrane region" description="Helical" evidence="8">
    <location>
        <begin position="367"/>
        <end position="396"/>
    </location>
</feature>
<sequence length="775" mass="83716">MFFSVARLRLFIATSFVAPSFVQAHLNSLFTSSVSYCAPPESLLIQQFDVAYIQHNSSVSFNVSAASVLPNVNVTANLLVNVYGMRPLNMTIDLCSLLGGILCPLPTYNFTGADSITLPSSIDVQSFIPSIAYIIPDLEAFAQLTLTEVGTGKVRACVQSTLSNGWSARQKGAEWATGVIALLALFSAIGYSYMNPEALAAVRLLDVMYLFQTIAASGLLGLNYSSVYRAYASNFSWALGLFSMASSSSIQDSINNMRRLTGGNVDNSDAGQAAISLVNRKLSPYNSPPQNFAISPQLLASAASLPSVDIKSFLSGTYDIPVANSAIFNANIYVGGNVETVTQESSNILEAGIPIYVNVLGIETENAFMTVFLIVFILAAILLAVLGLGYLALLAFSRTSRGHQMAEDAKARYPAFARAWALRTALICVLPVFIFTFYQWTLKDSWLSIFLSVILLLGLLAGILPPVFYVVRSILPTRWSGEEDSSQSHALAPLIASLRTERYYYIIPLLLAIFVKALVIAFGQAHGMAQAIVILVVEFLLLGITIVLKPHRTRGADVLAVFLAIVRTVCTGLSIAFAESLALKPIPRVAIGIIMAVIFSITVIVMFLNVLWHLGLRRVLRLIPWRRHRGTSTGATVLGSSVPSDASLNEKRKGTDAEQGQDSLSPTAFYPRPSNPAPTHTPTTISTFSPISTASHLSEPVTEMSQTSATSSTLGEQLPHRWSFQHSRPPSSSAISHSVGTPTALSPITPTESVYNTPRDSWQIASSREEHPSSR</sequence>
<feature type="transmembrane region" description="Helical" evidence="8">
    <location>
        <begin position="555"/>
        <end position="577"/>
    </location>
</feature>
<dbReference type="Proteomes" id="UP000186601">
    <property type="component" value="Unassembled WGS sequence"/>
</dbReference>
<dbReference type="OrthoDB" id="2115177at2759"/>
<comment type="subcellular location">
    <subcellularLocation>
        <location evidence="1">Membrane</location>
        <topology evidence="1">Multi-pass membrane protein</topology>
    </subcellularLocation>
</comment>
<dbReference type="InterPro" id="IPR032800">
    <property type="entry name" value="TRP_N"/>
</dbReference>
<evidence type="ECO:0000256" key="8">
    <source>
        <dbReference type="SAM" id="Phobius"/>
    </source>
</evidence>
<evidence type="ECO:0000313" key="11">
    <source>
        <dbReference type="EMBL" id="PSR81131.1"/>
    </source>
</evidence>
<feature type="transmembrane region" description="Helical" evidence="8">
    <location>
        <begin position="503"/>
        <end position="522"/>
    </location>
</feature>
<dbReference type="Pfam" id="PF06011">
    <property type="entry name" value="TRP"/>
    <property type="match status" value="1"/>
</dbReference>
<evidence type="ECO:0000256" key="2">
    <source>
        <dbReference type="ARBA" id="ARBA00010642"/>
    </source>
</evidence>
<dbReference type="GO" id="GO:0016020">
    <property type="term" value="C:membrane"/>
    <property type="evidence" value="ECO:0007669"/>
    <property type="project" value="UniProtKB-SubCell"/>
</dbReference>
<keyword evidence="3 8" id="KW-0812">Transmembrane</keyword>
<keyword evidence="4 9" id="KW-0732">Signal</keyword>
<gene>
    <name evidence="11" type="ORF">PHLCEN_2v6466</name>
</gene>
<keyword evidence="12" id="KW-1185">Reference proteome</keyword>
<feature type="domain" description="ML-like" evidence="10">
    <location>
        <begin position="27"/>
        <end position="169"/>
    </location>
</feature>
<name>A0A2R6NZ93_9APHY</name>
<dbReference type="InterPro" id="IPR040241">
    <property type="entry name" value="TRP_Flc/Pkd2-like"/>
</dbReference>
<feature type="transmembrane region" description="Helical" evidence="8">
    <location>
        <begin position="446"/>
        <end position="471"/>
    </location>
</feature>
<evidence type="ECO:0000256" key="1">
    <source>
        <dbReference type="ARBA" id="ARBA00004141"/>
    </source>
</evidence>
<evidence type="ECO:0000256" key="7">
    <source>
        <dbReference type="SAM" id="MobiDB-lite"/>
    </source>
</evidence>
<feature type="transmembrane region" description="Helical" evidence="8">
    <location>
        <begin position="589"/>
        <end position="612"/>
    </location>
</feature>
<dbReference type="EMBL" id="MLYV02000625">
    <property type="protein sequence ID" value="PSR81131.1"/>
    <property type="molecule type" value="Genomic_DNA"/>
</dbReference>
<reference evidence="11 12" key="1">
    <citation type="submission" date="2018-02" db="EMBL/GenBank/DDBJ databases">
        <title>Genome sequence of the basidiomycete white-rot fungus Phlebia centrifuga.</title>
        <authorList>
            <person name="Granchi Z."/>
            <person name="Peng M."/>
            <person name="de Vries R.P."/>
            <person name="Hilden K."/>
            <person name="Makela M.R."/>
            <person name="Grigoriev I."/>
            <person name="Riley R."/>
        </authorList>
    </citation>
    <scope>NUCLEOTIDE SEQUENCE [LARGE SCALE GENOMIC DNA]</scope>
    <source>
        <strain evidence="11 12">FBCC195</strain>
    </source>
</reference>
<feature type="compositionally biased region" description="Polar residues" evidence="7">
    <location>
        <begin position="634"/>
        <end position="647"/>
    </location>
</feature>
<feature type="chain" id="PRO_5015340821" description="ML-like domain-containing protein" evidence="9">
    <location>
        <begin position="25"/>
        <end position="775"/>
    </location>
</feature>
<dbReference type="PANTHER" id="PTHR31145:SF2">
    <property type="entry name" value="FLAVIN CARRIER PROTEIN 2"/>
    <property type="match status" value="1"/>
</dbReference>
<dbReference type="GO" id="GO:0055085">
    <property type="term" value="P:transmembrane transport"/>
    <property type="evidence" value="ECO:0007669"/>
    <property type="project" value="TreeGrafter"/>
</dbReference>
<proteinExistence type="inferred from homology"/>
<feature type="compositionally biased region" description="Polar residues" evidence="7">
    <location>
        <begin position="739"/>
        <end position="766"/>
    </location>
</feature>
<evidence type="ECO:0000256" key="5">
    <source>
        <dbReference type="ARBA" id="ARBA00022989"/>
    </source>
</evidence>
<evidence type="ECO:0000256" key="4">
    <source>
        <dbReference type="ARBA" id="ARBA00022729"/>
    </source>
</evidence>